<accession>A0ABR9XFK7</accession>
<organism evidence="1 2">
    <name type="scientific">Mucilaginibacter boryungensis</name>
    <dbReference type="NCBI Taxonomy" id="768480"/>
    <lineage>
        <taxon>Bacteria</taxon>
        <taxon>Pseudomonadati</taxon>
        <taxon>Bacteroidota</taxon>
        <taxon>Sphingobacteriia</taxon>
        <taxon>Sphingobacteriales</taxon>
        <taxon>Sphingobacteriaceae</taxon>
        <taxon>Mucilaginibacter</taxon>
    </lineage>
</organism>
<protein>
    <submittedName>
        <fullName evidence="1">Sugar phosphate isomerase/epimerase</fullName>
    </submittedName>
</protein>
<evidence type="ECO:0000313" key="2">
    <source>
        <dbReference type="Proteomes" id="UP000632774"/>
    </source>
</evidence>
<dbReference type="Proteomes" id="UP000632774">
    <property type="component" value="Unassembled WGS sequence"/>
</dbReference>
<evidence type="ECO:0000313" key="1">
    <source>
        <dbReference type="EMBL" id="MBE9666179.1"/>
    </source>
</evidence>
<sequence length="277" mass="32011">MDIKFYAPRWGSEAISWPDFAEKVKVAGFDGVEVYPLESLHEKDVMLQAITDNGLDLALIHSEVIEGRNFGNYKNALIKNLYILAGYQTNQIKPKFINSHTGKDYYTQEQMAECFAICDISKEIDIPIIHETHRNKWSFAAHVTKAYLQQFPDVRLALDLSHWVCVAETYLQDQDEAVELALQHADHIHARVGHIEGPQVTDPRSPENAEALQHHLQWWDRWIALQKEKGRDVCTITPEFGPYPYMSYQCNTNNPVADQWAINCYMKDLLKNRYQTT</sequence>
<dbReference type="Gene3D" id="3.20.20.150">
    <property type="entry name" value="Divalent-metal-dependent TIM barrel enzymes"/>
    <property type="match status" value="1"/>
</dbReference>
<dbReference type="EMBL" id="JADFFM010000001">
    <property type="protein sequence ID" value="MBE9666179.1"/>
    <property type="molecule type" value="Genomic_DNA"/>
</dbReference>
<comment type="caution">
    <text evidence="1">The sequence shown here is derived from an EMBL/GenBank/DDBJ whole genome shotgun (WGS) entry which is preliminary data.</text>
</comment>
<name>A0ABR9XFK7_9SPHI</name>
<gene>
    <name evidence="1" type="ORF">IRJ18_07385</name>
</gene>
<dbReference type="InterPro" id="IPR036237">
    <property type="entry name" value="Xyl_isomerase-like_sf"/>
</dbReference>
<dbReference type="GO" id="GO:0016853">
    <property type="term" value="F:isomerase activity"/>
    <property type="evidence" value="ECO:0007669"/>
    <property type="project" value="UniProtKB-KW"/>
</dbReference>
<reference evidence="1 2" key="1">
    <citation type="submission" date="2020-10" db="EMBL/GenBank/DDBJ databases">
        <title>Mucilaginibacter mali sp. nov., isolated from rhizosphere soil of apple orchard.</title>
        <authorList>
            <person name="Lee J.-S."/>
            <person name="Kim H.S."/>
            <person name="Kim J.-S."/>
        </authorList>
    </citation>
    <scope>NUCLEOTIDE SEQUENCE [LARGE SCALE GENOMIC DNA]</scope>
    <source>
        <strain evidence="1 2">KCTC 23157</strain>
    </source>
</reference>
<keyword evidence="2" id="KW-1185">Reference proteome</keyword>
<keyword evidence="1" id="KW-0413">Isomerase</keyword>
<dbReference type="SUPFAM" id="SSF51658">
    <property type="entry name" value="Xylose isomerase-like"/>
    <property type="match status" value="1"/>
</dbReference>
<proteinExistence type="predicted"/>
<dbReference type="RefSeq" id="WP_194105551.1">
    <property type="nucleotide sequence ID" value="NZ_JADFFM010000001.1"/>
</dbReference>